<dbReference type="Gene3D" id="1.10.287.950">
    <property type="entry name" value="Methyl-accepting chemotaxis protein"/>
    <property type="match status" value="1"/>
</dbReference>
<keyword evidence="5" id="KW-0472">Membrane</keyword>
<evidence type="ECO:0000256" key="4">
    <source>
        <dbReference type="PROSITE-ProRule" id="PRU00284"/>
    </source>
</evidence>
<dbReference type="InterPro" id="IPR051310">
    <property type="entry name" value="MCP_chemotaxis"/>
</dbReference>
<dbReference type="GO" id="GO:0006935">
    <property type="term" value="P:chemotaxis"/>
    <property type="evidence" value="ECO:0007669"/>
    <property type="project" value="InterPro"/>
</dbReference>
<dbReference type="Pfam" id="PF17201">
    <property type="entry name" value="Cache_3-Cache_2"/>
    <property type="match status" value="1"/>
</dbReference>
<evidence type="ECO:0000256" key="2">
    <source>
        <dbReference type="ARBA" id="ARBA00022481"/>
    </source>
</evidence>
<dbReference type="SMART" id="SM00283">
    <property type="entry name" value="MA"/>
    <property type="match status" value="1"/>
</dbReference>
<evidence type="ECO:0000256" key="1">
    <source>
        <dbReference type="ARBA" id="ARBA00004370"/>
    </source>
</evidence>
<dbReference type="FunFam" id="1.10.287.950:FF:000001">
    <property type="entry name" value="Methyl-accepting chemotaxis sensory transducer"/>
    <property type="match status" value="1"/>
</dbReference>
<reference evidence="8 9" key="1">
    <citation type="submission" date="2020-01" db="EMBL/GenBank/DDBJ databases">
        <title>Genome sequencing of strain KACC 21265.</title>
        <authorList>
            <person name="Heo J."/>
            <person name="Kim S.-J."/>
            <person name="Kim J.-S."/>
            <person name="Hong S.-B."/>
            <person name="Kwon S.-W."/>
        </authorList>
    </citation>
    <scope>NUCLEOTIDE SEQUENCE [LARGE SCALE GENOMIC DNA]</scope>
    <source>
        <strain evidence="8 9">KACC 21265</strain>
    </source>
</reference>
<organism evidence="8 9">
    <name type="scientific">Xylophilus rhododendri</name>
    <dbReference type="NCBI Taxonomy" id="2697032"/>
    <lineage>
        <taxon>Bacteria</taxon>
        <taxon>Pseudomonadati</taxon>
        <taxon>Pseudomonadota</taxon>
        <taxon>Betaproteobacteria</taxon>
        <taxon>Burkholderiales</taxon>
        <taxon>Xylophilus</taxon>
    </lineage>
</organism>
<dbReference type="InterPro" id="IPR033462">
    <property type="entry name" value="Cache_3-Cache_2"/>
</dbReference>
<feature type="domain" description="HAMP" evidence="7">
    <location>
        <begin position="346"/>
        <end position="398"/>
    </location>
</feature>
<dbReference type="PANTHER" id="PTHR43531">
    <property type="entry name" value="PROTEIN ICFG"/>
    <property type="match status" value="1"/>
</dbReference>
<dbReference type="SUPFAM" id="SSF103190">
    <property type="entry name" value="Sensory domain-like"/>
    <property type="match status" value="1"/>
</dbReference>
<feature type="transmembrane region" description="Helical" evidence="5">
    <location>
        <begin position="12"/>
        <end position="32"/>
    </location>
</feature>
<evidence type="ECO:0000256" key="3">
    <source>
        <dbReference type="ARBA" id="ARBA00029447"/>
    </source>
</evidence>
<evidence type="ECO:0000259" key="7">
    <source>
        <dbReference type="PROSITE" id="PS50885"/>
    </source>
</evidence>
<keyword evidence="5" id="KW-0812">Transmembrane</keyword>
<dbReference type="PANTHER" id="PTHR43531:SF14">
    <property type="entry name" value="METHYL-ACCEPTING CHEMOTAXIS PROTEIN I-RELATED"/>
    <property type="match status" value="1"/>
</dbReference>
<name>A0A857JCL0_9BURK</name>
<comment type="subcellular location">
    <subcellularLocation>
        <location evidence="1">Membrane</location>
    </subcellularLocation>
</comment>
<dbReference type="InterPro" id="IPR004090">
    <property type="entry name" value="Chemotax_Me-accpt_rcpt"/>
</dbReference>
<keyword evidence="2" id="KW-0488">Methylation</keyword>
<proteinExistence type="inferred from homology"/>
<dbReference type="SMART" id="SM00304">
    <property type="entry name" value="HAMP"/>
    <property type="match status" value="1"/>
</dbReference>
<evidence type="ECO:0000256" key="5">
    <source>
        <dbReference type="SAM" id="Phobius"/>
    </source>
</evidence>
<dbReference type="Proteomes" id="UP000464787">
    <property type="component" value="Chromosome"/>
</dbReference>
<dbReference type="CDD" id="cd06225">
    <property type="entry name" value="HAMP"/>
    <property type="match status" value="1"/>
</dbReference>
<comment type="similarity">
    <text evidence="3">Belongs to the methyl-accepting chemotaxis (MCP) protein family.</text>
</comment>
<dbReference type="PRINTS" id="PR00260">
    <property type="entry name" value="CHEMTRNSDUCR"/>
</dbReference>
<dbReference type="InterPro" id="IPR003660">
    <property type="entry name" value="HAMP_dom"/>
</dbReference>
<keyword evidence="5" id="KW-1133">Transmembrane helix</keyword>
<accession>A0A857JCL0</accession>
<evidence type="ECO:0000259" key="6">
    <source>
        <dbReference type="PROSITE" id="PS50111"/>
    </source>
</evidence>
<sequence>MKFSDLDLSTKLPVVVFLVVSVVFAGFVIGISHSVSEMVNHRANVEVGEKTKLVVDLLDALDKDRRERTGELARSLQGKLAGSFELENPPAQADGTALPSLKLDGRPIDTDLELVDRFTADTGAVATVFARRGDDFVRVVTSLKNDKGQRSVGSLLARDHPAYKAILDGKAFIGFATLFNRQYITQYDPIRDARGALIGISFVGLDISGYIKQLKSTVTSLKVGKTGYFYILDARPGATLGTVVAHPDAEGKNLLEAKDADGRAYVQEIFERRNGTLRYRALDPAGGARERVVSFSSFGSWQWVIAGGAYADEFTEEVRQLRNLYALLGVALVLLMTGLVYWLIRRLVIRPLGQASQAAQALAQGDLSIDVRIERQDEIGRLLASINQIGRGLTDVVSTVRQGSEGVATASAQIAQGNQDLSARTESQAGTLQQTAASMEELGTTVKQNADNARQANQLALSASTVAVQGGEAVAQVVQTMQGIQDASRKITDIISVIDGIAFQTNILALNAAVEAARAGEQGRGFAVVAAEVRGLAARSATAAKEIKTLIDDSVARVEQGSTLVDRAGATMQEVVSAIRRVTDIMGEISNASSEQSLGVSQVGSAVTQMDQATQQNAALVEEMAAAADSLKTQAQALVSTVAVFKLSRQHATA</sequence>
<dbReference type="AlphaFoldDB" id="A0A857JCL0"/>
<dbReference type="Pfam" id="PF00015">
    <property type="entry name" value="MCPsignal"/>
    <property type="match status" value="1"/>
</dbReference>
<dbReference type="PROSITE" id="PS50111">
    <property type="entry name" value="CHEMOTAXIS_TRANSDUC_2"/>
    <property type="match status" value="1"/>
</dbReference>
<dbReference type="CDD" id="cd12912">
    <property type="entry name" value="PDC2_MCP_like"/>
    <property type="match status" value="1"/>
</dbReference>
<dbReference type="InterPro" id="IPR004089">
    <property type="entry name" value="MCPsignal_dom"/>
</dbReference>
<protein>
    <submittedName>
        <fullName evidence="8">HAMP domain-containing protein</fullName>
    </submittedName>
</protein>
<feature type="domain" description="Methyl-accepting transducer" evidence="6">
    <location>
        <begin position="403"/>
        <end position="632"/>
    </location>
</feature>
<dbReference type="GO" id="GO:0007165">
    <property type="term" value="P:signal transduction"/>
    <property type="evidence" value="ECO:0007669"/>
    <property type="project" value="UniProtKB-KW"/>
</dbReference>
<dbReference type="CDD" id="cd11386">
    <property type="entry name" value="MCP_signal"/>
    <property type="match status" value="1"/>
</dbReference>
<dbReference type="PROSITE" id="PS50885">
    <property type="entry name" value="HAMP"/>
    <property type="match status" value="1"/>
</dbReference>
<keyword evidence="9" id="KW-1185">Reference proteome</keyword>
<dbReference type="SUPFAM" id="SSF58104">
    <property type="entry name" value="Methyl-accepting chemotaxis protein (MCP) signaling domain"/>
    <property type="match status" value="1"/>
</dbReference>
<feature type="transmembrane region" description="Helical" evidence="5">
    <location>
        <begin position="324"/>
        <end position="344"/>
    </location>
</feature>
<keyword evidence="4" id="KW-0807">Transducer</keyword>
<dbReference type="GO" id="GO:0005886">
    <property type="term" value="C:plasma membrane"/>
    <property type="evidence" value="ECO:0007669"/>
    <property type="project" value="TreeGrafter"/>
</dbReference>
<dbReference type="GO" id="GO:0004888">
    <property type="term" value="F:transmembrane signaling receptor activity"/>
    <property type="evidence" value="ECO:0007669"/>
    <property type="project" value="InterPro"/>
</dbReference>
<dbReference type="Gene3D" id="3.30.450.20">
    <property type="entry name" value="PAS domain"/>
    <property type="match status" value="1"/>
</dbReference>
<dbReference type="InterPro" id="IPR029151">
    <property type="entry name" value="Sensor-like_sf"/>
</dbReference>
<dbReference type="EMBL" id="CP047650">
    <property type="protein sequence ID" value="QHJ00944.1"/>
    <property type="molecule type" value="Genomic_DNA"/>
</dbReference>
<dbReference type="RefSeq" id="WP_160554753.1">
    <property type="nucleotide sequence ID" value="NZ_CP047650.1"/>
</dbReference>
<dbReference type="Pfam" id="PF00672">
    <property type="entry name" value="HAMP"/>
    <property type="match status" value="1"/>
</dbReference>
<dbReference type="KEGG" id="xyk:GT347_24915"/>
<evidence type="ECO:0000313" key="9">
    <source>
        <dbReference type="Proteomes" id="UP000464787"/>
    </source>
</evidence>
<gene>
    <name evidence="8" type="ORF">GT347_24915</name>
</gene>
<evidence type="ECO:0000313" key="8">
    <source>
        <dbReference type="EMBL" id="QHJ00944.1"/>
    </source>
</evidence>